<dbReference type="Proteomes" id="UP000516437">
    <property type="component" value="Chromosome 6"/>
</dbReference>
<keyword evidence="5" id="KW-0418">Kinase</keyword>
<keyword evidence="6" id="KW-1185">Reference proteome</keyword>
<name>A0A6A1VFN1_9ROSI</name>
<dbReference type="PANTHER" id="PTHR33491">
    <property type="entry name" value="OSJNBA0016N04.9 PROTEIN"/>
    <property type="match status" value="1"/>
</dbReference>
<keyword evidence="5" id="KW-0675">Receptor</keyword>
<feature type="chain" id="PRO_5025481583" evidence="3">
    <location>
        <begin position="23"/>
        <end position="82"/>
    </location>
</feature>
<gene>
    <name evidence="5" type="ORF">CJ030_MR6G010312</name>
</gene>
<dbReference type="InterPro" id="IPR025287">
    <property type="entry name" value="WAK_GUB"/>
</dbReference>
<dbReference type="GO" id="GO:0016301">
    <property type="term" value="F:kinase activity"/>
    <property type="evidence" value="ECO:0007669"/>
    <property type="project" value="UniProtKB-KW"/>
</dbReference>
<evidence type="ECO:0000259" key="4">
    <source>
        <dbReference type="Pfam" id="PF13947"/>
    </source>
</evidence>
<feature type="domain" description="Wall-associated receptor kinase galacturonan-binding" evidence="4">
    <location>
        <begin position="30"/>
        <end position="62"/>
    </location>
</feature>
<keyword evidence="5" id="KW-0808">Transferase</keyword>
<dbReference type="Pfam" id="PF13947">
    <property type="entry name" value="GUB_WAK_bind"/>
    <property type="match status" value="1"/>
</dbReference>
<dbReference type="GO" id="GO:0016020">
    <property type="term" value="C:membrane"/>
    <property type="evidence" value="ECO:0007669"/>
    <property type="project" value="UniProtKB-SubCell"/>
</dbReference>
<dbReference type="AlphaFoldDB" id="A0A6A1VFN1"/>
<comment type="subcellular location">
    <subcellularLocation>
        <location evidence="1">Membrane</location>
        <topology evidence="1">Single-pass membrane protein</topology>
    </subcellularLocation>
</comment>
<protein>
    <submittedName>
        <fullName evidence="5">Wall-associated receptor kinase-like 8</fullName>
    </submittedName>
</protein>
<evidence type="ECO:0000256" key="3">
    <source>
        <dbReference type="SAM" id="SignalP"/>
    </source>
</evidence>
<evidence type="ECO:0000313" key="6">
    <source>
        <dbReference type="Proteomes" id="UP000516437"/>
    </source>
</evidence>
<sequence>MGVHMVFRIILVLWSVIVFAQAASLAKSSCQDRCGNVSVPFPFGIGSAGCYVDDWFAIVCNGSMGSPDLSRGASTWRCWRFN</sequence>
<organism evidence="5 6">
    <name type="scientific">Morella rubra</name>
    <name type="common">Chinese bayberry</name>
    <dbReference type="NCBI Taxonomy" id="262757"/>
    <lineage>
        <taxon>Eukaryota</taxon>
        <taxon>Viridiplantae</taxon>
        <taxon>Streptophyta</taxon>
        <taxon>Embryophyta</taxon>
        <taxon>Tracheophyta</taxon>
        <taxon>Spermatophyta</taxon>
        <taxon>Magnoliopsida</taxon>
        <taxon>eudicotyledons</taxon>
        <taxon>Gunneridae</taxon>
        <taxon>Pentapetalae</taxon>
        <taxon>rosids</taxon>
        <taxon>fabids</taxon>
        <taxon>Fagales</taxon>
        <taxon>Myricaceae</taxon>
        <taxon>Morella</taxon>
    </lineage>
</organism>
<evidence type="ECO:0000313" key="5">
    <source>
        <dbReference type="EMBL" id="KAB1210628.1"/>
    </source>
</evidence>
<accession>A0A6A1VFN1</accession>
<evidence type="ECO:0000256" key="1">
    <source>
        <dbReference type="ARBA" id="ARBA00004167"/>
    </source>
</evidence>
<proteinExistence type="predicted"/>
<evidence type="ECO:0000256" key="2">
    <source>
        <dbReference type="ARBA" id="ARBA00022729"/>
    </source>
</evidence>
<comment type="caution">
    <text evidence="5">The sequence shown here is derived from an EMBL/GenBank/DDBJ whole genome shotgun (WGS) entry which is preliminary data.</text>
</comment>
<dbReference type="GO" id="GO:0030247">
    <property type="term" value="F:polysaccharide binding"/>
    <property type="evidence" value="ECO:0007669"/>
    <property type="project" value="InterPro"/>
</dbReference>
<keyword evidence="2 3" id="KW-0732">Signal</keyword>
<dbReference type="OrthoDB" id="4062651at2759"/>
<feature type="signal peptide" evidence="3">
    <location>
        <begin position="1"/>
        <end position="22"/>
    </location>
</feature>
<reference evidence="5 6" key="1">
    <citation type="journal article" date="2019" name="Plant Biotechnol. J.">
        <title>The red bayberry genome and genetic basis of sex determination.</title>
        <authorList>
            <person name="Jia H.M."/>
            <person name="Jia H.J."/>
            <person name="Cai Q.L."/>
            <person name="Wang Y."/>
            <person name="Zhao H.B."/>
            <person name="Yang W.F."/>
            <person name="Wang G.Y."/>
            <person name="Li Y.H."/>
            <person name="Zhan D.L."/>
            <person name="Shen Y.T."/>
            <person name="Niu Q.F."/>
            <person name="Chang L."/>
            <person name="Qiu J."/>
            <person name="Zhao L."/>
            <person name="Xie H.B."/>
            <person name="Fu W.Y."/>
            <person name="Jin J."/>
            <person name="Li X.W."/>
            <person name="Jiao Y."/>
            <person name="Zhou C.C."/>
            <person name="Tu T."/>
            <person name="Chai C.Y."/>
            <person name="Gao J.L."/>
            <person name="Fan L.J."/>
            <person name="van de Weg E."/>
            <person name="Wang J.Y."/>
            <person name="Gao Z.S."/>
        </authorList>
    </citation>
    <scope>NUCLEOTIDE SEQUENCE [LARGE SCALE GENOMIC DNA]</scope>
    <source>
        <tissue evidence="5">Leaves</tissue>
    </source>
</reference>
<dbReference type="EMBL" id="RXIC02000024">
    <property type="protein sequence ID" value="KAB1210628.1"/>
    <property type="molecule type" value="Genomic_DNA"/>
</dbReference>